<proteinExistence type="predicted"/>
<gene>
    <name evidence="2" type="ORF">IAG44_24075</name>
</gene>
<evidence type="ECO:0000313" key="3">
    <source>
        <dbReference type="Proteomes" id="UP000516052"/>
    </source>
</evidence>
<organism evidence="2 3">
    <name type="scientific">Streptomyces roseirectus</name>
    <dbReference type="NCBI Taxonomy" id="2768066"/>
    <lineage>
        <taxon>Bacteria</taxon>
        <taxon>Bacillati</taxon>
        <taxon>Actinomycetota</taxon>
        <taxon>Actinomycetes</taxon>
        <taxon>Kitasatosporales</taxon>
        <taxon>Streptomycetaceae</taxon>
        <taxon>Streptomyces</taxon>
    </lineage>
</organism>
<sequence length="133" mass="14588">MRPARFQDWLIDVVKNTPGVDRVQSLADAGDGKQPFGIALTRGGKEERWQITHQLADGEKHEHEESVVKDTPFTAPVPEAGVAADVWLVGAIGASESPEIARVERWQERPEGASQSGFTVFFHAGSRAFVRPL</sequence>
<dbReference type="KEGG" id="sroi:IAG44_24075"/>
<reference evidence="2 3" key="1">
    <citation type="submission" date="2020-08" db="EMBL/GenBank/DDBJ databases">
        <title>A novel species.</title>
        <authorList>
            <person name="Gao J."/>
        </authorList>
    </citation>
    <scope>NUCLEOTIDE SEQUENCE [LARGE SCALE GENOMIC DNA]</scope>
    <source>
        <strain evidence="2 3">CRXT-G-22</strain>
    </source>
</reference>
<keyword evidence="3" id="KW-1185">Reference proteome</keyword>
<dbReference type="EMBL" id="CP060828">
    <property type="protein sequence ID" value="QNP72187.1"/>
    <property type="molecule type" value="Genomic_DNA"/>
</dbReference>
<accession>A0A7H0IHC1</accession>
<evidence type="ECO:0000313" key="2">
    <source>
        <dbReference type="EMBL" id="QNP72187.1"/>
    </source>
</evidence>
<dbReference type="AlphaFoldDB" id="A0A7H0IHC1"/>
<feature type="region of interest" description="Disordered" evidence="1">
    <location>
        <begin position="56"/>
        <end position="75"/>
    </location>
</feature>
<protein>
    <submittedName>
        <fullName evidence="2">Uncharacterized protein</fullName>
    </submittedName>
</protein>
<dbReference type="RefSeq" id="WP_187749144.1">
    <property type="nucleotide sequence ID" value="NZ_CP060828.1"/>
</dbReference>
<evidence type="ECO:0000256" key="1">
    <source>
        <dbReference type="SAM" id="MobiDB-lite"/>
    </source>
</evidence>
<feature type="compositionally biased region" description="Basic and acidic residues" evidence="1">
    <location>
        <begin position="56"/>
        <end position="68"/>
    </location>
</feature>
<dbReference type="Proteomes" id="UP000516052">
    <property type="component" value="Chromosome"/>
</dbReference>
<name>A0A7H0IHC1_9ACTN</name>